<feature type="compositionally biased region" description="Basic and acidic residues" evidence="1">
    <location>
        <begin position="130"/>
        <end position="145"/>
    </location>
</feature>
<feature type="compositionally biased region" description="Polar residues" evidence="1">
    <location>
        <begin position="146"/>
        <end position="157"/>
    </location>
</feature>
<reference evidence="2" key="1">
    <citation type="submission" date="2020-01" db="EMBL/GenBank/DDBJ databases">
        <title>Viral genomes from wild and zoo birds in China.</title>
        <authorList>
            <person name="Zhou R."/>
            <person name="Shan T."/>
            <person name="Yang S."/>
            <person name="Zhang W."/>
        </authorList>
    </citation>
    <scope>NUCLEOTIDE SEQUENCE</scope>
    <source>
        <strain evidence="2">Hwf182cal1</strain>
    </source>
</reference>
<evidence type="ECO:0000256" key="1">
    <source>
        <dbReference type="SAM" id="MobiDB-lite"/>
    </source>
</evidence>
<sequence length="318" mass="34008">MSIIPAIIAGVTSVAGIAGTLADIGIQSQAVQNQSTAVKNNYDQAMKQLELQAKMPELMVKAQANARQYTAEAMRRAGADEISALAAARGDRLYSMGDYRAAMPQSHVGVGNVRSVSADPFLVSAAQKSYQERGRIDTPSKRETTTKFQNPAFQRSDSPAGWSDSISWPSTRAPSVFGSNATSSRGTVSSTSSGSSRSTPSTMDTRLSSKSSWSSTRSLSQISWSSGGGSTTSGESPIPSLRSYQVSPNLWRNTWVSVSSNSSGSVGSRSNPAPTLNELRELFETANPSNQAFWTRGSITFRNPPPKRYQPAYTRRGA</sequence>
<evidence type="ECO:0000313" key="2">
    <source>
        <dbReference type="EMBL" id="QKN88787.1"/>
    </source>
</evidence>
<name>A0A6M9Z9Z0_9CALI</name>
<proteinExistence type="predicted"/>
<feature type="compositionally biased region" description="Polar residues" evidence="1">
    <location>
        <begin position="164"/>
        <end position="181"/>
    </location>
</feature>
<organism evidence="2">
    <name type="scientific">Caliciviridae sp</name>
    <dbReference type="NCBI Taxonomy" id="1916234"/>
    <lineage>
        <taxon>Viruses</taxon>
        <taxon>Riboviria</taxon>
        <taxon>Orthornavirae</taxon>
        <taxon>Pisuviricota</taxon>
        <taxon>Pisoniviricetes</taxon>
        <taxon>Picornavirales</taxon>
        <taxon>Caliciviridae</taxon>
    </lineage>
</organism>
<feature type="region of interest" description="Disordered" evidence="1">
    <location>
        <begin position="127"/>
        <end position="240"/>
    </location>
</feature>
<accession>A0A6M9Z9Z0</accession>
<protein>
    <submittedName>
        <fullName evidence="2">Uncharacterized protein</fullName>
    </submittedName>
</protein>
<feature type="compositionally biased region" description="Low complexity" evidence="1">
    <location>
        <begin position="182"/>
        <end position="225"/>
    </location>
</feature>
<feature type="region of interest" description="Disordered" evidence="1">
    <location>
        <begin position="296"/>
        <end position="318"/>
    </location>
</feature>
<dbReference type="EMBL" id="MT138020">
    <property type="protein sequence ID" value="QKN88787.1"/>
    <property type="molecule type" value="Genomic_RNA"/>
</dbReference>